<evidence type="ECO:0000259" key="2">
    <source>
        <dbReference type="Pfam" id="PF01757"/>
    </source>
</evidence>
<comment type="caution">
    <text evidence="3">The sequence shown here is derived from an EMBL/GenBank/DDBJ whole genome shotgun (WGS) entry which is preliminary data.</text>
</comment>
<feature type="transmembrane region" description="Helical" evidence="1">
    <location>
        <begin position="174"/>
        <end position="191"/>
    </location>
</feature>
<sequence length="353" mass="39317">MDNTGSVRLNNFDFLRIVAAFLVLISHQYALNGLPEPAFLNSMSLGTLGVLVFFSISGFLVSQSWRQDPHAIRFLAKRILRIWPGLAAVTLISACVLGPMVSTLQWQDYLHHPNLTDFLRNLKVVTIRYFLPGVFEENVYPRAVNGSLWTIPLEVRCYLALLVVGCIGLMKHPLLVLLGLIGFTTYYFAVAPDPLNYQYHFGLFFFAGVCLDLFRNRWMQRPAYLFLALGVLAAGCYLLGAGGAAFFLLIPVVVVAFGIRSTAVVKRAGRFGDMSYGIYIYAFPVQQTILWIVGKDFPFMQGLLLAAIATTVCAYLSWHLIERPALGLKRRLPRRAAGKPVTTVESSDARPVT</sequence>
<gene>
    <name evidence="3" type="ORF">D3871_09785</name>
</gene>
<feature type="transmembrane region" description="Helical" evidence="1">
    <location>
        <begin position="148"/>
        <end position="167"/>
    </location>
</feature>
<keyword evidence="1" id="KW-1133">Transmembrane helix</keyword>
<keyword evidence="1" id="KW-0812">Transmembrane</keyword>
<evidence type="ECO:0000313" key="4">
    <source>
        <dbReference type="Proteomes" id="UP000265955"/>
    </source>
</evidence>
<feature type="transmembrane region" description="Helical" evidence="1">
    <location>
        <begin position="223"/>
        <end position="240"/>
    </location>
</feature>
<feature type="transmembrane region" description="Helical" evidence="1">
    <location>
        <begin position="82"/>
        <end position="101"/>
    </location>
</feature>
<dbReference type="PANTHER" id="PTHR23028:SF53">
    <property type="entry name" value="ACYL_TRANSF_3 DOMAIN-CONTAINING PROTEIN"/>
    <property type="match status" value="1"/>
</dbReference>
<evidence type="ECO:0000256" key="1">
    <source>
        <dbReference type="SAM" id="Phobius"/>
    </source>
</evidence>
<dbReference type="RefSeq" id="WP_119768720.1">
    <property type="nucleotide sequence ID" value="NZ_QYUO01000001.1"/>
</dbReference>
<keyword evidence="3" id="KW-0808">Transferase</keyword>
<dbReference type="Pfam" id="PF01757">
    <property type="entry name" value="Acyl_transf_3"/>
    <property type="match status" value="1"/>
</dbReference>
<feature type="transmembrane region" description="Helical" evidence="1">
    <location>
        <begin position="197"/>
        <end position="214"/>
    </location>
</feature>
<keyword evidence="4" id="KW-1185">Reference proteome</keyword>
<evidence type="ECO:0000313" key="3">
    <source>
        <dbReference type="EMBL" id="RJF98773.1"/>
    </source>
</evidence>
<dbReference type="InterPro" id="IPR002656">
    <property type="entry name" value="Acyl_transf_3_dom"/>
</dbReference>
<feature type="transmembrane region" description="Helical" evidence="1">
    <location>
        <begin position="43"/>
        <end position="61"/>
    </location>
</feature>
<protein>
    <submittedName>
        <fullName evidence="3">Acyltransferase</fullName>
    </submittedName>
</protein>
<feature type="transmembrane region" description="Helical" evidence="1">
    <location>
        <begin position="276"/>
        <end position="293"/>
    </location>
</feature>
<reference evidence="4" key="1">
    <citation type="submission" date="2018-09" db="EMBL/GenBank/DDBJ databases">
        <authorList>
            <person name="Zhu H."/>
        </authorList>
    </citation>
    <scope>NUCLEOTIDE SEQUENCE [LARGE SCALE GENOMIC DNA]</scope>
    <source>
        <strain evidence="4">K1R23-30</strain>
    </source>
</reference>
<dbReference type="GO" id="GO:0000271">
    <property type="term" value="P:polysaccharide biosynthetic process"/>
    <property type="evidence" value="ECO:0007669"/>
    <property type="project" value="TreeGrafter"/>
</dbReference>
<keyword evidence="1" id="KW-0472">Membrane</keyword>
<feature type="transmembrane region" description="Helical" evidence="1">
    <location>
        <begin position="12"/>
        <end position="31"/>
    </location>
</feature>
<dbReference type="GO" id="GO:0016020">
    <property type="term" value="C:membrane"/>
    <property type="evidence" value="ECO:0007669"/>
    <property type="project" value="TreeGrafter"/>
</dbReference>
<name>A0A3A3FSM2_9BURK</name>
<organism evidence="3 4">
    <name type="scientific">Noviherbaspirillum saxi</name>
    <dbReference type="NCBI Taxonomy" id="2320863"/>
    <lineage>
        <taxon>Bacteria</taxon>
        <taxon>Pseudomonadati</taxon>
        <taxon>Pseudomonadota</taxon>
        <taxon>Betaproteobacteria</taxon>
        <taxon>Burkholderiales</taxon>
        <taxon>Oxalobacteraceae</taxon>
        <taxon>Noviherbaspirillum</taxon>
    </lineage>
</organism>
<accession>A0A3A3FSM2</accession>
<dbReference type="AlphaFoldDB" id="A0A3A3FSM2"/>
<dbReference type="OrthoDB" id="9767863at2"/>
<dbReference type="EMBL" id="QYUO01000001">
    <property type="protein sequence ID" value="RJF98773.1"/>
    <property type="molecule type" value="Genomic_DNA"/>
</dbReference>
<dbReference type="InterPro" id="IPR050879">
    <property type="entry name" value="Acyltransferase_3"/>
</dbReference>
<proteinExistence type="predicted"/>
<feature type="domain" description="Acyltransferase 3" evidence="2">
    <location>
        <begin position="10"/>
        <end position="317"/>
    </location>
</feature>
<dbReference type="PANTHER" id="PTHR23028">
    <property type="entry name" value="ACETYLTRANSFERASE"/>
    <property type="match status" value="1"/>
</dbReference>
<keyword evidence="3" id="KW-0012">Acyltransferase</keyword>
<dbReference type="GO" id="GO:0016747">
    <property type="term" value="F:acyltransferase activity, transferring groups other than amino-acyl groups"/>
    <property type="evidence" value="ECO:0007669"/>
    <property type="project" value="InterPro"/>
</dbReference>
<feature type="transmembrane region" description="Helical" evidence="1">
    <location>
        <begin position="246"/>
        <end position="264"/>
    </location>
</feature>
<dbReference type="Proteomes" id="UP000265955">
    <property type="component" value="Unassembled WGS sequence"/>
</dbReference>
<feature type="transmembrane region" description="Helical" evidence="1">
    <location>
        <begin position="299"/>
        <end position="321"/>
    </location>
</feature>